<proteinExistence type="predicted"/>
<name>T1GKW8_MEGSC</name>
<keyword evidence="2" id="KW-1185">Reference proteome</keyword>
<reference evidence="1" key="2">
    <citation type="submission" date="2015-06" db="UniProtKB">
        <authorList>
            <consortium name="EnsemblMetazoa"/>
        </authorList>
    </citation>
    <scope>IDENTIFICATION</scope>
</reference>
<dbReference type="EMBL" id="CAQQ02149694">
    <property type="status" value="NOT_ANNOTATED_CDS"/>
    <property type="molecule type" value="Genomic_DNA"/>
</dbReference>
<evidence type="ECO:0000313" key="1">
    <source>
        <dbReference type="EnsemblMetazoa" id="MESCA004149-PA"/>
    </source>
</evidence>
<dbReference type="PANTHER" id="PTHR15192:SF8">
    <property type="entry name" value="FAD_NAD(P)-BINDING DOMAIN-CONTAINING PROTEIN"/>
    <property type="match status" value="1"/>
</dbReference>
<sequence length="76" mass="8779">MLAGNWPYWNKQKIQRHPDEMLRARLNYADGKISLVEQNLEELAEGIEGRGTNPVSLLMALIKQRTILFSHSFKDP</sequence>
<dbReference type="PANTHER" id="PTHR15192">
    <property type="entry name" value="PROTEIN CBG05349"/>
    <property type="match status" value="1"/>
</dbReference>
<evidence type="ECO:0000313" key="2">
    <source>
        <dbReference type="Proteomes" id="UP000015102"/>
    </source>
</evidence>
<dbReference type="STRING" id="36166.T1GKW8"/>
<dbReference type="Proteomes" id="UP000015102">
    <property type="component" value="Unassembled WGS sequence"/>
</dbReference>
<dbReference type="EMBL" id="CAQQ02149693">
    <property type="status" value="NOT_ANNOTATED_CDS"/>
    <property type="molecule type" value="Genomic_DNA"/>
</dbReference>
<dbReference type="EnsemblMetazoa" id="MESCA004149-RA">
    <property type="protein sequence ID" value="MESCA004149-PA"/>
    <property type="gene ID" value="MESCA004149"/>
</dbReference>
<reference evidence="2" key="1">
    <citation type="submission" date="2013-02" db="EMBL/GenBank/DDBJ databases">
        <authorList>
            <person name="Hughes D."/>
        </authorList>
    </citation>
    <scope>NUCLEOTIDE SEQUENCE</scope>
    <source>
        <strain>Durham</strain>
        <strain evidence="2">NC isolate 2 -- Noor lab</strain>
    </source>
</reference>
<dbReference type="InterPro" id="IPR029731">
    <property type="entry name" value="OSGIN1/2"/>
</dbReference>
<accession>T1GKW8</accession>
<organism evidence="1 2">
    <name type="scientific">Megaselia scalaris</name>
    <name type="common">Humpbacked fly</name>
    <name type="synonym">Phora scalaris</name>
    <dbReference type="NCBI Taxonomy" id="36166"/>
    <lineage>
        <taxon>Eukaryota</taxon>
        <taxon>Metazoa</taxon>
        <taxon>Ecdysozoa</taxon>
        <taxon>Arthropoda</taxon>
        <taxon>Hexapoda</taxon>
        <taxon>Insecta</taxon>
        <taxon>Pterygota</taxon>
        <taxon>Neoptera</taxon>
        <taxon>Endopterygota</taxon>
        <taxon>Diptera</taxon>
        <taxon>Brachycera</taxon>
        <taxon>Muscomorpha</taxon>
        <taxon>Platypezoidea</taxon>
        <taxon>Phoridae</taxon>
        <taxon>Megaseliini</taxon>
        <taxon>Megaselia</taxon>
    </lineage>
</organism>
<dbReference type="HOGENOM" id="CLU_2657313_0_0_1"/>
<protein>
    <submittedName>
        <fullName evidence="1">Uncharacterized protein</fullName>
    </submittedName>
</protein>
<dbReference type="AlphaFoldDB" id="T1GKW8"/>